<organism evidence="1 2">
    <name type="scientific">Encephalitozoon hellem</name>
    <name type="common">Microsporidian parasite</name>
    <dbReference type="NCBI Taxonomy" id="27973"/>
    <lineage>
        <taxon>Eukaryota</taxon>
        <taxon>Fungi</taxon>
        <taxon>Fungi incertae sedis</taxon>
        <taxon>Microsporidia</taxon>
        <taxon>Unikaryonidae</taxon>
        <taxon>Encephalitozoon</taxon>
    </lineage>
</organism>
<accession>A0A9Q9C2D0</accession>
<name>A0A9Q9C2D0_ENCHE</name>
<gene>
    <name evidence="1" type="ORF">GPU96_03g05500</name>
</gene>
<evidence type="ECO:0000313" key="2">
    <source>
        <dbReference type="Proteomes" id="UP001059546"/>
    </source>
</evidence>
<dbReference type="AlphaFoldDB" id="A0A9Q9C2D0"/>
<evidence type="ECO:0000313" key="1">
    <source>
        <dbReference type="EMBL" id="UTX42826.1"/>
    </source>
</evidence>
<reference evidence="1" key="1">
    <citation type="submission" date="2021-05" db="EMBL/GenBank/DDBJ databases">
        <title>Encephalitozoon hellem ATCC 50604 Complete Genome.</title>
        <authorList>
            <person name="Mascarenhas dos Santos A.C."/>
            <person name="Julian A.T."/>
            <person name="Pombert J.-F."/>
        </authorList>
    </citation>
    <scope>NUCLEOTIDE SEQUENCE</scope>
    <source>
        <strain evidence="1">ATCC 50604</strain>
    </source>
</reference>
<dbReference type="EMBL" id="CP075149">
    <property type="protein sequence ID" value="UTX42826.1"/>
    <property type="molecule type" value="Genomic_DNA"/>
</dbReference>
<sequence length="845" mass="95947">MDRNVLEALGIPLDLSFEGGLSTDAQADVVKRIEEKTFFRLKEDMDVDAMISGVVSDTSSTMDTLRNTLGKGMFGERFRFLERVCVIVCPERISVDEMSNHCVSIDEIMGEDIGKIFGRIMSLEGEARVRRQGGRWSFKSFTDIFKSKPEDDKSLADGLFLMQRYKEAYKVYSRYRGVGEFSQYCIEMSIYCLVLSKKPIPLNFINYLEMFEAESIRLVRMMSIIIGTENVAALYVLSLLDPRSLFKAFAQESLAQVLDSREYCRKKAELLFCSALRFYDAKHMSRSARCCENFLGLTDTILSGMDLSTLVRSGLVYCNKHIKRVLKSIKEETGMDSEDIEKEDEEVVIVKRELHGSICDFKGILNVVESVFLECKRVGLVSISNMESGAIRTYPTGQSIAFDGPGKFLMSHVTFNVRGIEKKMRVGIQLDVKEEASFMHLEVNDVCEVFCGELYSLYCKVIRSHGSGVKVYFDCREFITDKNSFSLEILFPSVGIYTRRVILETLGCIAYKDVKFVVVPSFSIDTFNYKHCLPLLFLRIESHGIECSRLRACSMLNDNFEVVGVKAVDSYFSYRDYAVEYFRKNIVGSSGSLSELPKATREDLLSSAETQKVLHAMYRSPPVSLDLLFGDLIPEIKNEIVLSGRGIYSVCVFLRGKKSLNELLNSKNESFSKIEASLPSSGSRAGLEDSAGSYNSSMKDFRGIPMKIEIEVSPKRICMFMLEETFGTLLFSRKKGDEAVPKSMNPFVYITYSSSILVYEPTIIYLCISNYCERCTLDVRILSDTIAICSEDSTFSVEKLSFSLFEIRCMFKERKRYGSDDIKMSMKTGDEEIDYEWLVELPFVL</sequence>
<protein>
    <submittedName>
        <fullName evidence="1">Uncharacterized protein</fullName>
    </submittedName>
</protein>
<dbReference type="Proteomes" id="UP001059546">
    <property type="component" value="Chromosome III"/>
</dbReference>
<proteinExistence type="predicted"/>